<keyword evidence="12" id="KW-0862">Zinc</keyword>
<feature type="domain" description="Nuclear receptor" evidence="25">
    <location>
        <begin position="529"/>
        <end position="605"/>
    </location>
</feature>
<comment type="function">
    <text evidence="20">Dol-P-Glc:Glc(2)Man(9)GlcNAc(2)-PP-Dol alpha-1,2-glucosyltransferase that operates in the biosynthetic pathway of dolichol-linked oligosaccharides, the glycan precursors employed in protein asparagine (N)-glycosylation. The assembly of dolichol-linked oligosaccharides begins on the cytosolic side of the endoplasmic reticulum membrane and finishes in its lumen. The sequential addition of sugars to dolichol pyrophosphate produces dolichol-linked oligosaccharides containing fourteen sugars, including two GlcNAcs, nine mannoses and three glucoses. Once assembled, the oligosaccharide is transferred from the lipid to nascent proteins by oligosaccharyltransferases. In the lumen of the endoplasmic reticulum, adds the third and last glucose residue from dolichyl phosphate glucose (Dol-P-Glc) onto the lipid-linked oligosaccharide intermediate Glc(2)Man(9)GlcNAc(2)-PP-Dol to produce Glc(3)Man(9)GlcNAc(2)-PP-Dol.</text>
</comment>
<feature type="transmembrane region" description="Helical" evidence="24">
    <location>
        <begin position="239"/>
        <end position="266"/>
    </location>
</feature>
<feature type="transmembrane region" description="Helical" evidence="24">
    <location>
        <begin position="6"/>
        <end position="26"/>
    </location>
</feature>
<comment type="similarity">
    <text evidence="3">Belongs to the ALG10 glucosyltransferase family.</text>
</comment>
<evidence type="ECO:0000256" key="12">
    <source>
        <dbReference type="ARBA" id="ARBA00022833"/>
    </source>
</evidence>
<feature type="transmembrane region" description="Helical" evidence="24">
    <location>
        <begin position="366"/>
        <end position="384"/>
    </location>
</feature>
<keyword evidence="11" id="KW-0256">Endoplasmic reticulum</keyword>
<dbReference type="PROSITE" id="PS51030">
    <property type="entry name" value="NUCLEAR_REC_DBD_2"/>
    <property type="match status" value="1"/>
</dbReference>
<keyword evidence="10" id="KW-0863">Zinc-finger</keyword>
<name>A0A816T6D7_9BILA</name>
<feature type="transmembrane region" description="Helical" evidence="24">
    <location>
        <begin position="125"/>
        <end position="145"/>
    </location>
</feature>
<feature type="compositionally biased region" description="Low complexity" evidence="23">
    <location>
        <begin position="505"/>
        <end position="521"/>
    </location>
</feature>
<feature type="transmembrane region" description="Helical" evidence="24">
    <location>
        <begin position="94"/>
        <end position="113"/>
    </location>
</feature>
<keyword evidence="8 24" id="KW-0812">Transmembrane</keyword>
<dbReference type="Proteomes" id="UP000663887">
    <property type="component" value="Unassembled WGS sequence"/>
</dbReference>
<keyword evidence="9" id="KW-0479">Metal-binding</keyword>
<feature type="transmembrane region" description="Helical" evidence="24">
    <location>
        <begin position="286"/>
        <end position="305"/>
    </location>
</feature>
<proteinExistence type="inferred from homology"/>
<keyword evidence="18" id="KW-0675">Receptor</keyword>
<feature type="compositionally biased region" description="Low complexity" evidence="23">
    <location>
        <begin position="649"/>
        <end position="663"/>
    </location>
</feature>
<evidence type="ECO:0000256" key="4">
    <source>
        <dbReference type="ARBA" id="ARBA00011967"/>
    </source>
</evidence>
<sequence>MVRSTFVNLILYKLFALITIYLFVCIHKEVPEPYMDEYFHFHQAANYCSGNYTHWDPSITTPPGLYMITHLLEMMLNSIQILDKTFGACSLGLARFTNVIFMLALPFVFMKYLEKIKKDDEQVSMLSALCMSCHPLIYFFTFLYYTDVGSLFFAMVSLTTHVYHYRFLSAMFSIIALTFRQTNIIIVAYEIGLTIIEEFRSKNKQSHILHVYTSRSSDTIEIKEYFIVLWKYGRLEIKLILNLIQSIIWTCRYNLCVIILFVLFFIKNNYSMTLGHQEHHQIVLHLAQMHYYATYTAFFVGAHILTKTNLLRLLRFLRSHAVVFIILLLLINASIKYFTYEHLFLISDNRHYTFYLWSRLFKRYSLFRYLLTPIYGICVILLYFQIYDRSLLNILLLLICTMLLTVFQKLLEFRYFILPFILLRLSINDRKSSKLMIEMFQAIIQINEDNILNIKQRKKRIMNSSVDMQSSMIELDDDDDDDKSKSSDDYQYQDNTNKQEVGTHVSRSAVSNTSSTATSTNGAKRQKDISPCYVCGAKAHGYNFDQITCESCKAFFRRNALKSMDKFRCRNNNNCLVISTTRKRCKRCRLTKCFKVGMRKEWILTEEEKRSKRKKIERNRLIKQQEQLANYQRQQQNKNLMYSNTQRNISSSSITKRSSSSKSQRLVSKTTYELPNLPVPLICMHRPSDQQMYQSQLCLLKQLSDGYQLISQQYPQPSKFSYRNALISQTIDMETKLLLVKDLTRDLTQMTTSRLLNYFSLIPEFQLLTDLEKKSILIKNMLSVFMFHGALTYNAQSDVFVDRTTADQPYDAKYILLVYGAKVYNNFIALAHELASLTYQSPTDTELDERSHTLFLLLMIVLLFSNGFDSGFDTYSMEEEEQQKTLEKESNTSIMSRSLSITSESISSSSSSSSSSLSPSVSPLSTSKLNEKLHKIQQMYIEMTCRYLHDAFGLTVGRRMFQNILPLLFDLQKLCATLANVNLCELAEDEDRLSSSRSTTHSITPRASGHQTISSQFNSTISETSNLNEFQKENRVPSHIIHY</sequence>
<evidence type="ECO:0000256" key="15">
    <source>
        <dbReference type="ARBA" id="ARBA00023125"/>
    </source>
</evidence>
<evidence type="ECO:0000256" key="1">
    <source>
        <dbReference type="ARBA" id="ARBA00004477"/>
    </source>
</evidence>
<reference evidence="26" key="1">
    <citation type="submission" date="2021-02" db="EMBL/GenBank/DDBJ databases">
        <authorList>
            <person name="Nowell W R."/>
        </authorList>
    </citation>
    <scope>NUCLEOTIDE SEQUENCE</scope>
</reference>
<evidence type="ECO:0000256" key="22">
    <source>
        <dbReference type="SAM" id="Coils"/>
    </source>
</evidence>
<keyword evidence="14" id="KW-0805">Transcription regulation</keyword>
<evidence type="ECO:0000259" key="25">
    <source>
        <dbReference type="PROSITE" id="PS51030"/>
    </source>
</evidence>
<keyword evidence="19" id="KW-0539">Nucleus</keyword>
<keyword evidence="7" id="KW-0808">Transferase</keyword>
<evidence type="ECO:0000313" key="26">
    <source>
        <dbReference type="EMBL" id="CAF2094324.1"/>
    </source>
</evidence>
<evidence type="ECO:0000256" key="17">
    <source>
        <dbReference type="ARBA" id="ARBA00023163"/>
    </source>
</evidence>
<feature type="transmembrane region" description="Helical" evidence="24">
    <location>
        <begin position="165"/>
        <end position="196"/>
    </location>
</feature>
<evidence type="ECO:0000256" key="6">
    <source>
        <dbReference type="ARBA" id="ARBA00022676"/>
    </source>
</evidence>
<keyword evidence="15" id="KW-0238">DNA-binding</keyword>
<dbReference type="InterPro" id="IPR001628">
    <property type="entry name" value="Znf_hrmn_rcpt"/>
</dbReference>
<dbReference type="Gene3D" id="3.30.50.10">
    <property type="entry name" value="Erythroid Transcription Factor GATA-1, subunit A"/>
    <property type="match status" value="1"/>
</dbReference>
<dbReference type="Pfam" id="PF04922">
    <property type="entry name" value="DIE2_ALG10"/>
    <property type="match status" value="1"/>
</dbReference>
<evidence type="ECO:0000256" key="23">
    <source>
        <dbReference type="SAM" id="MobiDB-lite"/>
    </source>
</evidence>
<evidence type="ECO:0000256" key="14">
    <source>
        <dbReference type="ARBA" id="ARBA00023015"/>
    </source>
</evidence>
<dbReference type="GO" id="GO:0043565">
    <property type="term" value="F:sequence-specific DNA binding"/>
    <property type="evidence" value="ECO:0007669"/>
    <property type="project" value="InterPro"/>
</dbReference>
<feature type="region of interest" description="Disordered" evidence="23">
    <location>
        <begin position="641"/>
        <end position="667"/>
    </location>
</feature>
<dbReference type="InterPro" id="IPR016900">
    <property type="entry name" value="Alg10"/>
</dbReference>
<protein>
    <recommendedName>
        <fullName evidence="5">Dol-P-Glc:Glc(2)Man(9)GlcNAc(2)-PP-Dol alpha-1,2-glucosyltransferase</fullName>
        <ecNumber evidence="4">2.4.1.256</ecNumber>
    </recommendedName>
</protein>
<gene>
    <name evidence="26" type="ORF">XDN619_LOCUS17362</name>
</gene>
<dbReference type="AlphaFoldDB" id="A0A816T6D7"/>
<evidence type="ECO:0000313" key="27">
    <source>
        <dbReference type="Proteomes" id="UP000663887"/>
    </source>
</evidence>
<keyword evidence="22" id="KW-0175">Coiled coil</keyword>
<keyword evidence="16 24" id="KW-0472">Membrane</keyword>
<dbReference type="EC" id="2.4.1.256" evidence="4"/>
<comment type="pathway">
    <text evidence="2">Protein modification; protein glycosylation.</text>
</comment>
<comment type="catalytic activity">
    <reaction evidence="21">
        <text>an alpha-D-Glc-(1-&gt;3)-alpha-D-Glc-(1-&gt;3)-alpha-D-Man-(1-&gt;2)-alpha-D-Man-(1-&gt;2)-alpha-D-Man-(1-&gt;3)-[alpha-D-Man-(1-&gt;2)-alpha-D-Man-(1-&gt;3)-[alpha-D-Man-(1-&gt;2)-alpha-D-Man-(1-&gt;6)]-alpha-D-Man-(1-&gt;6)]-beta-D-Man-(1-&gt;4)-beta-D-GlcNAc-(1-&gt;4)-alpha-D-GlcNAc-diphospho-di-trans,poly-cis-dolichol + a di-trans,poly-cis-dolichyl beta-D-glucosyl phosphate = a alpha-D-Glc-(1-&gt;2)-alpha-D-Glc-(1-&gt;3)-alpha-D-Glc-(1-&gt;3)-alpha-D-Man-(1-&gt;2)-alpha-D-Man-(1-&gt;2)-alpha-D-Man-(1-&gt;3)-[alpha-D-Man-(1-&gt;2)-alpha-D-Man-(1-&gt;3)-[alpha-D-Man-(1-&gt;2)-alpha-D-Man-(1-&gt;6)]-alpha-D-Man-(1-&gt;6)]-beta-D-Man-(1-&gt;4)-beta-D-GlcNAc-(1-&gt;4)-alpha-D-GlcNAc-diphospho-di-trans,poly-cis-dolichol + a di-trans,poly-cis-dolichyl phosphate + H(+)</text>
        <dbReference type="Rhea" id="RHEA:29543"/>
        <dbReference type="Rhea" id="RHEA-COMP:19498"/>
        <dbReference type="Rhea" id="RHEA-COMP:19502"/>
        <dbReference type="Rhea" id="RHEA-COMP:19512"/>
        <dbReference type="Rhea" id="RHEA-COMP:19522"/>
        <dbReference type="ChEBI" id="CHEBI:15378"/>
        <dbReference type="ChEBI" id="CHEBI:57525"/>
        <dbReference type="ChEBI" id="CHEBI:57683"/>
        <dbReference type="ChEBI" id="CHEBI:132522"/>
        <dbReference type="ChEBI" id="CHEBI:132523"/>
        <dbReference type="EC" id="2.4.1.256"/>
    </reaction>
    <physiologicalReaction direction="left-to-right" evidence="21">
        <dbReference type="Rhea" id="RHEA:29544"/>
    </physiologicalReaction>
</comment>
<dbReference type="EMBL" id="CAJNRG010007364">
    <property type="protein sequence ID" value="CAF2094324.1"/>
    <property type="molecule type" value="Genomic_DNA"/>
</dbReference>
<evidence type="ECO:0000256" key="10">
    <source>
        <dbReference type="ARBA" id="ARBA00022771"/>
    </source>
</evidence>
<dbReference type="GO" id="GO:0005789">
    <property type="term" value="C:endoplasmic reticulum membrane"/>
    <property type="evidence" value="ECO:0007669"/>
    <property type="project" value="UniProtKB-SubCell"/>
</dbReference>
<dbReference type="GO" id="GO:0006488">
    <property type="term" value="P:dolichol-linked oligosaccharide biosynthetic process"/>
    <property type="evidence" value="ECO:0007669"/>
    <property type="project" value="InterPro"/>
</dbReference>
<evidence type="ECO:0000256" key="2">
    <source>
        <dbReference type="ARBA" id="ARBA00004922"/>
    </source>
</evidence>
<evidence type="ECO:0000256" key="7">
    <source>
        <dbReference type="ARBA" id="ARBA00022679"/>
    </source>
</evidence>
<evidence type="ECO:0000256" key="3">
    <source>
        <dbReference type="ARBA" id="ARBA00010600"/>
    </source>
</evidence>
<dbReference type="GO" id="GO:0106073">
    <property type="term" value="F:dolichyl pyrophosphate Glc2Man9GlcNAc2 alpha-1,2-glucosyltransferase activity"/>
    <property type="evidence" value="ECO:0007669"/>
    <property type="project" value="UniProtKB-EC"/>
</dbReference>
<dbReference type="PANTHER" id="PTHR12989:SF10">
    <property type="entry name" value="DOL-P-GLC:GLC(2)MAN(9)GLCNAC(2)-PP-DOL ALPHA-1,2-GLUCOSYLTRANSFERASE-RELATED"/>
    <property type="match status" value="1"/>
</dbReference>
<evidence type="ECO:0000256" key="9">
    <source>
        <dbReference type="ARBA" id="ARBA00022723"/>
    </source>
</evidence>
<evidence type="ECO:0000256" key="24">
    <source>
        <dbReference type="SAM" id="Phobius"/>
    </source>
</evidence>
<evidence type="ECO:0000256" key="18">
    <source>
        <dbReference type="ARBA" id="ARBA00023170"/>
    </source>
</evidence>
<feature type="region of interest" description="Disordered" evidence="23">
    <location>
        <begin position="474"/>
        <end position="523"/>
    </location>
</feature>
<evidence type="ECO:0000256" key="21">
    <source>
        <dbReference type="ARBA" id="ARBA00048064"/>
    </source>
</evidence>
<evidence type="ECO:0000256" key="11">
    <source>
        <dbReference type="ARBA" id="ARBA00022824"/>
    </source>
</evidence>
<evidence type="ECO:0000256" key="16">
    <source>
        <dbReference type="ARBA" id="ARBA00023136"/>
    </source>
</evidence>
<dbReference type="InterPro" id="IPR013088">
    <property type="entry name" value="Znf_NHR/GATA"/>
</dbReference>
<dbReference type="SUPFAM" id="SSF57716">
    <property type="entry name" value="Glucocorticoid receptor-like (DNA-binding domain)"/>
    <property type="match status" value="1"/>
</dbReference>
<feature type="transmembrane region" description="Helical" evidence="24">
    <location>
        <begin position="391"/>
        <end position="407"/>
    </location>
</feature>
<dbReference type="SMART" id="SM00399">
    <property type="entry name" value="ZnF_C4"/>
    <property type="match status" value="1"/>
</dbReference>
<feature type="region of interest" description="Disordered" evidence="23">
    <location>
        <begin position="905"/>
        <end position="925"/>
    </location>
</feature>
<evidence type="ECO:0000256" key="8">
    <source>
        <dbReference type="ARBA" id="ARBA00022692"/>
    </source>
</evidence>
<dbReference type="Pfam" id="PF00105">
    <property type="entry name" value="zf-C4"/>
    <property type="match status" value="1"/>
</dbReference>
<dbReference type="GO" id="GO:0003700">
    <property type="term" value="F:DNA-binding transcription factor activity"/>
    <property type="evidence" value="ECO:0007669"/>
    <property type="project" value="InterPro"/>
</dbReference>
<dbReference type="PRINTS" id="PR00047">
    <property type="entry name" value="STROIDFINGER"/>
</dbReference>
<keyword evidence="17" id="KW-0804">Transcription</keyword>
<feature type="transmembrane region" description="Helical" evidence="24">
    <location>
        <begin position="317"/>
        <end position="335"/>
    </location>
</feature>
<feature type="coiled-coil region" evidence="22">
    <location>
        <begin position="604"/>
        <end position="634"/>
    </location>
</feature>
<dbReference type="GO" id="GO:0008270">
    <property type="term" value="F:zinc ion binding"/>
    <property type="evidence" value="ECO:0007669"/>
    <property type="project" value="UniProtKB-KW"/>
</dbReference>
<keyword evidence="13 24" id="KW-1133">Transmembrane helix</keyword>
<accession>A0A816T6D7</accession>
<evidence type="ECO:0000256" key="13">
    <source>
        <dbReference type="ARBA" id="ARBA00022989"/>
    </source>
</evidence>
<dbReference type="PANTHER" id="PTHR12989">
    <property type="entry name" value="ALPHA-1,2-GLUCOSYLTRANSFERASE ALG10"/>
    <property type="match status" value="1"/>
</dbReference>
<comment type="caution">
    <text evidence="26">The sequence shown here is derived from an EMBL/GenBank/DDBJ whole genome shotgun (WGS) entry which is preliminary data.</text>
</comment>
<comment type="subcellular location">
    <subcellularLocation>
        <location evidence="1">Endoplasmic reticulum membrane</location>
        <topology evidence="1">Multi-pass membrane protein</topology>
    </subcellularLocation>
</comment>
<evidence type="ECO:0000256" key="20">
    <source>
        <dbReference type="ARBA" id="ARBA00044727"/>
    </source>
</evidence>
<evidence type="ECO:0000256" key="19">
    <source>
        <dbReference type="ARBA" id="ARBA00023242"/>
    </source>
</evidence>
<dbReference type="PROSITE" id="PS00031">
    <property type="entry name" value="NUCLEAR_REC_DBD_1"/>
    <property type="match status" value="1"/>
</dbReference>
<keyword evidence="6" id="KW-0328">Glycosyltransferase</keyword>
<evidence type="ECO:0000256" key="5">
    <source>
        <dbReference type="ARBA" id="ARBA00018512"/>
    </source>
</evidence>
<organism evidence="26 27">
    <name type="scientific">Rotaria magnacalcarata</name>
    <dbReference type="NCBI Taxonomy" id="392030"/>
    <lineage>
        <taxon>Eukaryota</taxon>
        <taxon>Metazoa</taxon>
        <taxon>Spiralia</taxon>
        <taxon>Gnathifera</taxon>
        <taxon>Rotifera</taxon>
        <taxon>Eurotatoria</taxon>
        <taxon>Bdelloidea</taxon>
        <taxon>Philodinida</taxon>
        <taxon>Philodinidae</taxon>
        <taxon>Rotaria</taxon>
    </lineage>
</organism>